<evidence type="ECO:0000313" key="2">
    <source>
        <dbReference type="Proteomes" id="UP001384467"/>
    </source>
</evidence>
<name>A0ABZ2IBI1_9CAUD</name>
<proteinExistence type="predicted"/>
<protein>
    <recommendedName>
        <fullName evidence="3">3'-phosphatase, 5'-polynucleotide kinase</fullName>
    </recommendedName>
</protein>
<keyword evidence="2" id="KW-1185">Reference proteome</keyword>
<organism evidence="1 2">
    <name type="scientific">Klebsiella phage 175017</name>
    <dbReference type="NCBI Taxonomy" id="3127752"/>
    <lineage>
        <taxon>Viruses</taxon>
        <taxon>Duplodnaviria</taxon>
        <taxon>Heunggongvirae</taxon>
        <taxon>Uroviricota</taxon>
        <taxon>Caudoviricetes</taxon>
        <taxon>Autographivirales</taxon>
        <taxon>Autotranscriptaviridae</taxon>
        <taxon>Studiervirinae</taxon>
        <taxon>Przondovirus</taxon>
        <taxon>Przondovirus pv175017</taxon>
    </lineage>
</organism>
<dbReference type="EMBL" id="PP357466">
    <property type="protein sequence ID" value="WWT41521.1"/>
    <property type="molecule type" value="Genomic_DNA"/>
</dbReference>
<accession>A0ABZ2IBI1</accession>
<evidence type="ECO:0008006" key="3">
    <source>
        <dbReference type="Google" id="ProtNLM"/>
    </source>
</evidence>
<evidence type="ECO:0000313" key="1">
    <source>
        <dbReference type="EMBL" id="WWT41521.1"/>
    </source>
</evidence>
<dbReference type="Proteomes" id="UP001384467">
    <property type="component" value="Segment"/>
</dbReference>
<reference evidence="1 2" key="1">
    <citation type="submission" date="2024-02" db="EMBL/GenBank/DDBJ databases">
        <title>Klebsiella phages.</title>
        <authorList>
            <person name="Li J."/>
            <person name="Feng Y."/>
            <person name="Zong Z."/>
        </authorList>
    </citation>
    <scope>NUCLEOTIDE SEQUENCE [LARGE SCALE GENOMIC DNA]</scope>
</reference>
<sequence length="225" mass="24800">MTEREIQVVNLLVEQNTDRPDSTTCVDGVICYKVACSECPLNIKGTTIGEVRAMDDRKEVESEGIAKPEVVVSTFCEACSFDDDRYPHTCKSKVAQSGTICTACGTRDESHVKSCPNHHDKKSDAVKQPEYSGGSSDYYKVEITNTTTPFALGYTAECNDIIEALGMNFAEGNAFKAIWRRAAQRTLGKRKAGAKDDGLYDAEKVEFFGKRLVEQSKAVRDAKTK</sequence>